<name>A0AAV5SXG3_9BILA</name>
<feature type="region of interest" description="Disordered" evidence="1">
    <location>
        <begin position="107"/>
        <end position="126"/>
    </location>
</feature>
<accession>A0AAV5SXG3</accession>
<feature type="region of interest" description="Disordered" evidence="1">
    <location>
        <begin position="181"/>
        <end position="266"/>
    </location>
</feature>
<dbReference type="EMBL" id="BTSX01000002">
    <property type="protein sequence ID" value="GMS86054.1"/>
    <property type="molecule type" value="Genomic_DNA"/>
</dbReference>
<evidence type="ECO:0000259" key="2">
    <source>
        <dbReference type="SMART" id="SM00355"/>
    </source>
</evidence>
<dbReference type="AlphaFoldDB" id="A0AAV5SXG3"/>
<feature type="compositionally biased region" description="Basic and acidic residues" evidence="1">
    <location>
        <begin position="181"/>
        <end position="214"/>
    </location>
</feature>
<reference evidence="3" key="1">
    <citation type="submission" date="2023-10" db="EMBL/GenBank/DDBJ databases">
        <title>Genome assembly of Pristionchus species.</title>
        <authorList>
            <person name="Yoshida K."/>
            <person name="Sommer R.J."/>
        </authorList>
    </citation>
    <scope>NUCLEOTIDE SEQUENCE</scope>
    <source>
        <strain evidence="3">RS0144</strain>
    </source>
</reference>
<proteinExistence type="predicted"/>
<gene>
    <name evidence="3" type="ORF">PENTCL1PPCAC_8229</name>
</gene>
<keyword evidence="4" id="KW-1185">Reference proteome</keyword>
<evidence type="ECO:0000313" key="3">
    <source>
        <dbReference type="EMBL" id="GMS86054.1"/>
    </source>
</evidence>
<feature type="compositionally biased region" description="Polar residues" evidence="1">
    <location>
        <begin position="220"/>
        <end position="234"/>
    </location>
</feature>
<feature type="domain" description="C2H2-type" evidence="2">
    <location>
        <begin position="274"/>
        <end position="297"/>
    </location>
</feature>
<evidence type="ECO:0000256" key="1">
    <source>
        <dbReference type="SAM" id="MobiDB-lite"/>
    </source>
</evidence>
<dbReference type="SMART" id="SM00355">
    <property type="entry name" value="ZnF_C2H2"/>
    <property type="match status" value="2"/>
</dbReference>
<protein>
    <recommendedName>
        <fullName evidence="2">C2H2-type domain-containing protein</fullName>
    </recommendedName>
</protein>
<dbReference type="Proteomes" id="UP001432027">
    <property type="component" value="Unassembled WGS sequence"/>
</dbReference>
<feature type="domain" description="C2H2-type" evidence="2">
    <location>
        <begin position="348"/>
        <end position="371"/>
    </location>
</feature>
<sequence length="416" mass="47195">AEAKLKQANLMKELEEMKKINELLATTEAGKFYDELKSARKRIEHLEKKAETFMPKASNIHMNKRENIRTSLHTDDPNEMAQFPNPFADSMDNMSTIPNFTRKSFTMKSKEEPVDTTEPIGDNNRISTLHSLGNEMNFMEDDTMNDNVAIENGCDNVMTDHLIVEEGEESIEHTTDALKDSLEDDMTEKGGKKETKIDPTPDRKDSSETVEVEKRRRSSRGVSKPQNHIESLNDSDSEPAVKKLRSDSEKKNDKVGSASDDKNRGMKKLNRTELECPECEFRTQSVCSWYKHLGAKHSTNPTLAGLALLCDCGHESFSCQHFGVCNVANFTVIPKRDGPIRRFNEPTVKCVLCEFFPKTPTGYTNHLRRYHKSKSTLIANGIYLVCACGLEIRTQSNDHGEGCDRRHFSLHKLDEE</sequence>
<dbReference type="InterPro" id="IPR013087">
    <property type="entry name" value="Znf_C2H2_type"/>
</dbReference>
<feature type="non-terminal residue" evidence="3">
    <location>
        <position position="1"/>
    </location>
</feature>
<feature type="compositionally biased region" description="Basic and acidic residues" evidence="1">
    <location>
        <begin position="239"/>
        <end position="266"/>
    </location>
</feature>
<comment type="caution">
    <text evidence="3">The sequence shown here is derived from an EMBL/GenBank/DDBJ whole genome shotgun (WGS) entry which is preliminary data.</text>
</comment>
<evidence type="ECO:0000313" key="4">
    <source>
        <dbReference type="Proteomes" id="UP001432027"/>
    </source>
</evidence>
<organism evidence="3 4">
    <name type="scientific">Pristionchus entomophagus</name>
    <dbReference type="NCBI Taxonomy" id="358040"/>
    <lineage>
        <taxon>Eukaryota</taxon>
        <taxon>Metazoa</taxon>
        <taxon>Ecdysozoa</taxon>
        <taxon>Nematoda</taxon>
        <taxon>Chromadorea</taxon>
        <taxon>Rhabditida</taxon>
        <taxon>Rhabditina</taxon>
        <taxon>Diplogasteromorpha</taxon>
        <taxon>Diplogasteroidea</taxon>
        <taxon>Neodiplogasteridae</taxon>
        <taxon>Pristionchus</taxon>
    </lineage>
</organism>